<accession>A0A7C2V9U2</accession>
<dbReference type="AlphaFoldDB" id="A0A7C2V9U2"/>
<proteinExistence type="predicted"/>
<feature type="domain" description="PSP1 C-terminal" evidence="1">
    <location>
        <begin position="56"/>
        <end position="141"/>
    </location>
</feature>
<evidence type="ECO:0000313" key="2">
    <source>
        <dbReference type="EMBL" id="HEW45197.1"/>
    </source>
</evidence>
<reference evidence="2" key="1">
    <citation type="journal article" date="2020" name="mSystems">
        <title>Genome- and Community-Level Interaction Insights into Carbon Utilization and Element Cycling Functions of Hydrothermarchaeota in Hydrothermal Sediment.</title>
        <authorList>
            <person name="Zhou Z."/>
            <person name="Liu Y."/>
            <person name="Xu W."/>
            <person name="Pan J."/>
            <person name="Luo Z.H."/>
            <person name="Li M."/>
        </authorList>
    </citation>
    <scope>NUCLEOTIDE SEQUENCE [LARGE SCALE GENOMIC DNA]</scope>
    <source>
        <strain evidence="2">SpSt-132</strain>
    </source>
</reference>
<dbReference type="PROSITE" id="PS51411">
    <property type="entry name" value="PSP1_C"/>
    <property type="match status" value="1"/>
</dbReference>
<dbReference type="Pfam" id="PF04468">
    <property type="entry name" value="PSP1"/>
    <property type="match status" value="1"/>
</dbReference>
<dbReference type="NCBIfam" id="NF041131">
    <property type="entry name" value="RicT_YaaT_fam"/>
    <property type="match status" value="1"/>
</dbReference>
<sequence>MSYIKARFQDTNKVLQVEGVWEKDVLKGDYLVVQSDKGEEVVKVLGISKSTTPLKAYFLRKAKEEDLKRMKENEEKALEASEICKKKIAEHGLDMKLIKAYIPLDRSKIFFYYTSEHRVDFRNLVKDLAKVFKKRIEMRQIGVRDAVQMMGWIGACGEIPCCIRFQEEFQSVSLRDIEEQNLPLSPQKFTGPCGRLMCCLVFERENYLAKSLLPEVGGEICFEGKVYKVEYIDPIRNKLLLLSEDSRREINLEEILPKGYERALDHCKACGGCCRRGAVENEAFAGLEQ</sequence>
<dbReference type="GO" id="GO:0005737">
    <property type="term" value="C:cytoplasm"/>
    <property type="evidence" value="ECO:0007669"/>
    <property type="project" value="TreeGrafter"/>
</dbReference>
<comment type="caution">
    <text evidence="2">The sequence shown here is derived from an EMBL/GenBank/DDBJ whole genome shotgun (WGS) entry which is preliminary data.</text>
</comment>
<dbReference type="PANTHER" id="PTHR43830:SF3">
    <property type="entry name" value="PROTEIN PSP1"/>
    <property type="match status" value="1"/>
</dbReference>
<evidence type="ECO:0000259" key="1">
    <source>
        <dbReference type="PROSITE" id="PS51411"/>
    </source>
</evidence>
<gene>
    <name evidence="2" type="ORF">ENO47_00755</name>
</gene>
<dbReference type="InterPro" id="IPR007557">
    <property type="entry name" value="PSP1_C"/>
</dbReference>
<name>A0A7C2V9U2_9AQUI</name>
<protein>
    <recommendedName>
        <fullName evidence="1">PSP1 C-terminal domain-containing protein</fullName>
    </recommendedName>
</protein>
<dbReference type="EMBL" id="DSFP01000016">
    <property type="protein sequence ID" value="HEW45197.1"/>
    <property type="molecule type" value="Genomic_DNA"/>
</dbReference>
<organism evidence="2">
    <name type="scientific">Hydrogenobacter sp</name>
    <dbReference type="NCBI Taxonomy" id="2152829"/>
    <lineage>
        <taxon>Bacteria</taxon>
        <taxon>Pseudomonadati</taxon>
        <taxon>Aquificota</taxon>
        <taxon>Aquificia</taxon>
        <taxon>Aquificales</taxon>
        <taxon>Aquificaceae</taxon>
        <taxon>Hydrogenobacter</taxon>
    </lineage>
</organism>
<dbReference type="InterPro" id="IPR047767">
    <property type="entry name" value="PSP1-like"/>
</dbReference>
<dbReference type="PANTHER" id="PTHR43830">
    <property type="entry name" value="PROTEIN PSP1"/>
    <property type="match status" value="1"/>
</dbReference>